<keyword evidence="2" id="KW-1185">Reference proteome</keyword>
<accession>A0A453G8T8</accession>
<reference evidence="1" key="4">
    <citation type="submission" date="2019-03" db="UniProtKB">
        <authorList>
            <consortium name="EnsemblPlants"/>
        </authorList>
    </citation>
    <scope>IDENTIFICATION</scope>
</reference>
<evidence type="ECO:0000313" key="2">
    <source>
        <dbReference type="Proteomes" id="UP000015105"/>
    </source>
</evidence>
<dbReference type="AlphaFoldDB" id="A0A453G8T8"/>
<dbReference type="Proteomes" id="UP000015105">
    <property type="component" value="Chromosome 3D"/>
</dbReference>
<evidence type="ECO:0000313" key="1">
    <source>
        <dbReference type="EnsemblPlants" id="AET3Gv20929600.1"/>
    </source>
</evidence>
<reference evidence="1" key="3">
    <citation type="journal article" date="2017" name="Nature">
        <title>Genome sequence of the progenitor of the wheat D genome Aegilops tauschii.</title>
        <authorList>
            <person name="Luo M.C."/>
            <person name="Gu Y.Q."/>
            <person name="Puiu D."/>
            <person name="Wang H."/>
            <person name="Twardziok S.O."/>
            <person name="Deal K.R."/>
            <person name="Huo N."/>
            <person name="Zhu T."/>
            <person name="Wang L."/>
            <person name="Wang Y."/>
            <person name="McGuire P.E."/>
            <person name="Liu S."/>
            <person name="Long H."/>
            <person name="Ramasamy R.K."/>
            <person name="Rodriguez J.C."/>
            <person name="Van S.L."/>
            <person name="Yuan L."/>
            <person name="Wang Z."/>
            <person name="Xia Z."/>
            <person name="Xiao L."/>
            <person name="Anderson O.D."/>
            <person name="Ouyang S."/>
            <person name="Liang Y."/>
            <person name="Zimin A.V."/>
            <person name="Pertea G."/>
            <person name="Qi P."/>
            <person name="Bennetzen J.L."/>
            <person name="Dai X."/>
            <person name="Dawson M.W."/>
            <person name="Muller H.G."/>
            <person name="Kugler K."/>
            <person name="Rivarola-Duarte L."/>
            <person name="Spannagl M."/>
            <person name="Mayer K.F.X."/>
            <person name="Lu F.H."/>
            <person name="Bevan M.W."/>
            <person name="Leroy P."/>
            <person name="Li P."/>
            <person name="You F.M."/>
            <person name="Sun Q."/>
            <person name="Liu Z."/>
            <person name="Lyons E."/>
            <person name="Wicker T."/>
            <person name="Salzberg S.L."/>
            <person name="Devos K.M."/>
            <person name="Dvorak J."/>
        </authorList>
    </citation>
    <scope>NUCLEOTIDE SEQUENCE [LARGE SCALE GENOMIC DNA]</scope>
    <source>
        <strain evidence="1">cv. AL8/78</strain>
    </source>
</reference>
<organism evidence="1 2">
    <name type="scientific">Aegilops tauschii subsp. strangulata</name>
    <name type="common">Goatgrass</name>
    <dbReference type="NCBI Taxonomy" id="200361"/>
    <lineage>
        <taxon>Eukaryota</taxon>
        <taxon>Viridiplantae</taxon>
        <taxon>Streptophyta</taxon>
        <taxon>Embryophyta</taxon>
        <taxon>Tracheophyta</taxon>
        <taxon>Spermatophyta</taxon>
        <taxon>Magnoliopsida</taxon>
        <taxon>Liliopsida</taxon>
        <taxon>Poales</taxon>
        <taxon>Poaceae</taxon>
        <taxon>BOP clade</taxon>
        <taxon>Pooideae</taxon>
        <taxon>Triticodae</taxon>
        <taxon>Triticeae</taxon>
        <taxon>Triticinae</taxon>
        <taxon>Aegilops</taxon>
    </lineage>
</organism>
<dbReference type="EnsemblPlants" id="AET3Gv20929600.1">
    <property type="protein sequence ID" value="AET3Gv20929600.1"/>
    <property type="gene ID" value="AET3Gv20929600"/>
</dbReference>
<name>A0A453G8T8_AEGTS</name>
<reference evidence="2" key="1">
    <citation type="journal article" date="2014" name="Science">
        <title>Ancient hybridizations among the ancestral genomes of bread wheat.</title>
        <authorList>
            <consortium name="International Wheat Genome Sequencing Consortium,"/>
            <person name="Marcussen T."/>
            <person name="Sandve S.R."/>
            <person name="Heier L."/>
            <person name="Spannagl M."/>
            <person name="Pfeifer M."/>
            <person name="Jakobsen K.S."/>
            <person name="Wulff B.B."/>
            <person name="Steuernagel B."/>
            <person name="Mayer K.F."/>
            <person name="Olsen O.A."/>
        </authorList>
    </citation>
    <scope>NUCLEOTIDE SEQUENCE [LARGE SCALE GENOMIC DNA]</scope>
    <source>
        <strain evidence="2">cv. AL8/78</strain>
    </source>
</reference>
<reference evidence="2" key="2">
    <citation type="journal article" date="2017" name="Nat. Plants">
        <title>The Aegilops tauschii genome reveals multiple impacts of transposons.</title>
        <authorList>
            <person name="Zhao G."/>
            <person name="Zou C."/>
            <person name="Li K."/>
            <person name="Wang K."/>
            <person name="Li T."/>
            <person name="Gao L."/>
            <person name="Zhang X."/>
            <person name="Wang H."/>
            <person name="Yang Z."/>
            <person name="Liu X."/>
            <person name="Jiang W."/>
            <person name="Mao L."/>
            <person name="Kong X."/>
            <person name="Jiao Y."/>
            <person name="Jia J."/>
        </authorList>
    </citation>
    <scope>NUCLEOTIDE SEQUENCE [LARGE SCALE GENOMIC DNA]</scope>
    <source>
        <strain evidence="2">cv. AL8/78</strain>
    </source>
</reference>
<protein>
    <submittedName>
        <fullName evidence="1">Uncharacterized protein</fullName>
    </submittedName>
</protein>
<reference evidence="1" key="5">
    <citation type="journal article" date="2021" name="G3 (Bethesda)">
        <title>Aegilops tauschii genome assembly Aet v5.0 features greater sequence contiguity and improved annotation.</title>
        <authorList>
            <person name="Wang L."/>
            <person name="Zhu T."/>
            <person name="Rodriguez J.C."/>
            <person name="Deal K.R."/>
            <person name="Dubcovsky J."/>
            <person name="McGuire P.E."/>
            <person name="Lux T."/>
            <person name="Spannagl M."/>
            <person name="Mayer K.F.X."/>
            <person name="Baldrich P."/>
            <person name="Meyers B.C."/>
            <person name="Huo N."/>
            <person name="Gu Y.Q."/>
            <person name="Zhou H."/>
            <person name="Devos K.M."/>
            <person name="Bennetzen J.L."/>
            <person name="Unver T."/>
            <person name="Budak H."/>
            <person name="Gulick P.J."/>
            <person name="Galiba G."/>
            <person name="Kalapos B."/>
            <person name="Nelson D.R."/>
            <person name="Li P."/>
            <person name="You F.M."/>
            <person name="Luo M.C."/>
            <person name="Dvorak J."/>
        </authorList>
    </citation>
    <scope>NUCLEOTIDE SEQUENCE [LARGE SCALE GENOMIC DNA]</scope>
    <source>
        <strain evidence="1">cv. AL8/78</strain>
    </source>
</reference>
<dbReference type="Gramene" id="AET3Gv20929600.1">
    <property type="protein sequence ID" value="AET3Gv20929600.1"/>
    <property type="gene ID" value="AET3Gv20929600"/>
</dbReference>
<sequence length="93" mass="10378">MIDWERPYAVLPVMSPPSMHMHVSPSGPGCSSPPGLSCAPPCRSSMCMHNTLQWNREEWPQALNLNLNQTDIHSPSYTHIVTLHGSSILLITW</sequence>
<proteinExistence type="predicted"/>